<evidence type="ECO:0000313" key="2">
    <source>
        <dbReference type="Proteomes" id="UP000186817"/>
    </source>
</evidence>
<gene>
    <name evidence="1" type="ORF">AK812_SmicGene5602</name>
</gene>
<keyword evidence="2" id="KW-1185">Reference proteome</keyword>
<dbReference type="Proteomes" id="UP000186817">
    <property type="component" value="Unassembled WGS sequence"/>
</dbReference>
<dbReference type="AlphaFoldDB" id="A0A1Q9ETD5"/>
<sequence>MAEEQRAVVEVRYAVSGDAVMRSCFPEYVVPEQRHAAHHVEADDDDWWNGKAVEGEMYQETEVAEDARRSFCVEVEELMKRGFMDAEGARAGAFQSGTLKTPEQPCRD</sequence>
<protein>
    <submittedName>
        <fullName evidence="1">Uncharacterized protein</fullName>
    </submittedName>
</protein>
<proteinExistence type="predicted"/>
<evidence type="ECO:0000313" key="1">
    <source>
        <dbReference type="EMBL" id="OLQ10675.1"/>
    </source>
</evidence>
<comment type="caution">
    <text evidence="1">The sequence shown here is derived from an EMBL/GenBank/DDBJ whole genome shotgun (WGS) entry which is preliminary data.</text>
</comment>
<dbReference type="OrthoDB" id="10283775at2759"/>
<organism evidence="1 2">
    <name type="scientific">Symbiodinium microadriaticum</name>
    <name type="common">Dinoflagellate</name>
    <name type="synonym">Zooxanthella microadriatica</name>
    <dbReference type="NCBI Taxonomy" id="2951"/>
    <lineage>
        <taxon>Eukaryota</taxon>
        <taxon>Sar</taxon>
        <taxon>Alveolata</taxon>
        <taxon>Dinophyceae</taxon>
        <taxon>Suessiales</taxon>
        <taxon>Symbiodiniaceae</taxon>
        <taxon>Symbiodinium</taxon>
    </lineage>
</organism>
<name>A0A1Q9ETD5_SYMMI</name>
<accession>A0A1Q9ETD5</accession>
<dbReference type="EMBL" id="LSRX01000074">
    <property type="protein sequence ID" value="OLQ10675.1"/>
    <property type="molecule type" value="Genomic_DNA"/>
</dbReference>
<reference evidence="1 2" key="1">
    <citation type="submission" date="2016-02" db="EMBL/GenBank/DDBJ databases">
        <title>Genome analysis of coral dinoflagellate symbionts highlights evolutionary adaptations to a symbiotic lifestyle.</title>
        <authorList>
            <person name="Aranda M."/>
            <person name="Li Y."/>
            <person name="Liew Y.J."/>
            <person name="Baumgarten S."/>
            <person name="Simakov O."/>
            <person name="Wilson M."/>
            <person name="Piel J."/>
            <person name="Ashoor H."/>
            <person name="Bougouffa S."/>
            <person name="Bajic V.B."/>
            <person name="Ryu T."/>
            <person name="Ravasi T."/>
            <person name="Bayer T."/>
            <person name="Micklem G."/>
            <person name="Kim H."/>
            <person name="Bhak J."/>
            <person name="Lajeunesse T.C."/>
            <person name="Voolstra C.R."/>
        </authorList>
    </citation>
    <scope>NUCLEOTIDE SEQUENCE [LARGE SCALE GENOMIC DNA]</scope>
    <source>
        <strain evidence="1 2">CCMP2467</strain>
    </source>
</reference>